<dbReference type="EMBL" id="JAGKQM010000007">
    <property type="protein sequence ID" value="KAH0918143.1"/>
    <property type="molecule type" value="Genomic_DNA"/>
</dbReference>
<comment type="caution">
    <text evidence="3">The sequence shown here is derived from an EMBL/GenBank/DDBJ whole genome shotgun (WGS) entry which is preliminary data.</text>
</comment>
<reference evidence="3 4" key="1">
    <citation type="submission" date="2021-05" db="EMBL/GenBank/DDBJ databases">
        <title>Genome Assembly of Synthetic Allotetraploid Brassica napus Reveals Homoeologous Exchanges between Subgenomes.</title>
        <authorList>
            <person name="Davis J.T."/>
        </authorList>
    </citation>
    <scope>NUCLEOTIDE SEQUENCE [LARGE SCALE GENOMIC DNA]</scope>
    <source>
        <strain evidence="4">cv. Da-Ae</strain>
        <tissue evidence="3">Seedling</tissue>
    </source>
</reference>
<feature type="domain" description="DUF220" evidence="2">
    <location>
        <begin position="527"/>
        <end position="598"/>
    </location>
</feature>
<keyword evidence="4" id="KW-1185">Reference proteome</keyword>
<feature type="domain" description="DUF220" evidence="2">
    <location>
        <begin position="874"/>
        <end position="930"/>
    </location>
</feature>
<sequence length="1223" mass="141143">MEMGIFPRFGGWITQNIQQPLKASTKRPESSSVSETDRYIQGPWYFNPAASPKEKAEIMKIDHVRSMSVYPTDPKYYDLAELWRQVRLWRSENSKHPWYDAPAKVKMKTKKGLCHLNIDFTLGWPPQAVYEMFTNPRNLNFFHSMASTYGTHDTIATMVLKKDGPRQITEVEKVLRWKILGYNGAIPIHVIIDENHQKVTATYKKVKVKYMKVFEGSWKMEPLYVDQERLCKSRSQISEEEYKKCSGGKGRIGSKVTMEHIFNPLLFLMCHQFLGSSVVSPSKSPRLCSKILENIRSFLDGFGKFPMRERIVLANSVDENLVMIQRDRVRPERSGRAKMVFPGFGGWINQNIQQPLKTSKRSKNGKSRSASEEEDDRYLQGPWYWVPDLSPKEKAESLELDHVKSMPLMAIDPKYYDMDELVRQNRLWNSEHKKHPWNDAPAKVKVKTRKGICHLNIDFTLGSPPQSVFQTLTDPRNMGIFHSMGKYKNNWRTRLDTRATKVLKKDGPRQITEMEKVLRWKILGYNGTIPIHLIIDENHQKVTATYKKVKVKHMKVFEGSWKIQPLYVDQERLCKSKSRISEEKYKKCSGGKGRIGSKVTMEHIFQPSPLLNVPPVSWFIRGIAVKVTKVLLQDLREHVIRMNKMKTVDPEVYAKISNTGGPLETKICLSAKVNAILNKNRASAAGHVSFSLNISFLLAPKVQNEYAMEQLLVTVKVLEGSRTDIPASTKRSEKGKSSSFSEKDRYLQGPWYWNPAITPKEKAESMEIDHVKSMPLYATDPKYYDLDELVRQVKTKEGICHLNINFTLGWPPQAVFEMFTDPRNMGFFHSMGKYKDHFRTRLDTIATKVIKKDGPRQITEVEKVLRWKILGYNGTIPIHVIIDENHQKVTGSWKMEPLYVDQERLCKSRSRISEEEYKKCSSGKGRIGSKFLGSSEGSPSNSLRLCSKILENIKMGGFPGFGVWMNQKTQQPLKTGSKRSEDDKSKSVSPKESNNMELYHDSEEEDKQIKLWNVAERKHPWYDPPPKVKVTTKRGICHMNIEFTLGVTPLAAFENLRKPMSLSIDMSARQLLKNKSRKVLKKDGPREILETENTVAFDFLWWSGAFPIKLIVDENIKDLTAKYKKEKMMFMKVFEGNYKVEPIFVDSERLCKHRLPKTREEYKKCSGGQGKIASKVIMNQYFQPSPPFNLPPFSWYINGITIRTTKTLLQMIELSTVTFRELS</sequence>
<evidence type="ECO:0000256" key="1">
    <source>
        <dbReference type="SAM" id="MobiDB-lite"/>
    </source>
</evidence>
<evidence type="ECO:0000313" key="3">
    <source>
        <dbReference type="EMBL" id="KAH0918143.1"/>
    </source>
</evidence>
<dbReference type="Pfam" id="PF02713">
    <property type="entry name" value="DUF220"/>
    <property type="match status" value="4"/>
</dbReference>
<evidence type="ECO:0000259" key="2">
    <source>
        <dbReference type="Pfam" id="PF02713"/>
    </source>
</evidence>
<dbReference type="PANTHER" id="PTHR31385:SF2">
    <property type="entry name" value="DUF220 DOMAIN-CONTAINING PROTEIN-RELATED"/>
    <property type="match status" value="1"/>
</dbReference>
<protein>
    <recommendedName>
        <fullName evidence="2">DUF220 domain-containing protein</fullName>
    </recommendedName>
</protein>
<accession>A0ABQ8CNJ5</accession>
<dbReference type="Proteomes" id="UP000824890">
    <property type="component" value="Unassembled WGS sequence"/>
</dbReference>
<proteinExistence type="predicted"/>
<feature type="domain" description="DUF220" evidence="2">
    <location>
        <begin position="1103"/>
        <end position="1175"/>
    </location>
</feature>
<feature type="region of interest" description="Disordered" evidence="1">
    <location>
        <begin position="970"/>
        <end position="1004"/>
    </location>
</feature>
<evidence type="ECO:0000313" key="4">
    <source>
        <dbReference type="Proteomes" id="UP000824890"/>
    </source>
</evidence>
<feature type="region of interest" description="Disordered" evidence="1">
    <location>
        <begin position="355"/>
        <end position="375"/>
    </location>
</feature>
<gene>
    <name evidence="3" type="ORF">HID58_025803</name>
</gene>
<dbReference type="PANTHER" id="PTHR31385">
    <property type="entry name" value="PUTATIVE (DUF220)-RELATED"/>
    <property type="match status" value="1"/>
</dbReference>
<name>A0ABQ8CNJ5_BRANA</name>
<feature type="domain" description="DUF220" evidence="2">
    <location>
        <begin position="184"/>
        <end position="255"/>
    </location>
</feature>
<dbReference type="InterPro" id="IPR003863">
    <property type="entry name" value="DUF220"/>
</dbReference>
<organism evidence="3 4">
    <name type="scientific">Brassica napus</name>
    <name type="common">Rape</name>
    <dbReference type="NCBI Taxonomy" id="3708"/>
    <lineage>
        <taxon>Eukaryota</taxon>
        <taxon>Viridiplantae</taxon>
        <taxon>Streptophyta</taxon>
        <taxon>Embryophyta</taxon>
        <taxon>Tracheophyta</taxon>
        <taxon>Spermatophyta</taxon>
        <taxon>Magnoliopsida</taxon>
        <taxon>eudicotyledons</taxon>
        <taxon>Gunneridae</taxon>
        <taxon>Pentapetalae</taxon>
        <taxon>rosids</taxon>
        <taxon>malvids</taxon>
        <taxon>Brassicales</taxon>
        <taxon>Brassicaceae</taxon>
        <taxon>Brassiceae</taxon>
        <taxon>Brassica</taxon>
    </lineage>
</organism>
<feature type="compositionally biased region" description="Polar residues" evidence="1">
    <location>
        <begin position="987"/>
        <end position="996"/>
    </location>
</feature>